<dbReference type="Proteomes" id="UP000765509">
    <property type="component" value="Unassembled WGS sequence"/>
</dbReference>
<dbReference type="AlphaFoldDB" id="A0A9Q3IE08"/>
<dbReference type="EMBL" id="AVOT02040109">
    <property type="protein sequence ID" value="MBW0535284.1"/>
    <property type="molecule type" value="Genomic_DNA"/>
</dbReference>
<comment type="caution">
    <text evidence="1">The sequence shown here is derived from an EMBL/GenBank/DDBJ whole genome shotgun (WGS) entry which is preliminary data.</text>
</comment>
<name>A0A9Q3IE08_9BASI</name>
<evidence type="ECO:0000313" key="1">
    <source>
        <dbReference type="EMBL" id="MBW0535284.1"/>
    </source>
</evidence>
<organism evidence="1 2">
    <name type="scientific">Austropuccinia psidii MF-1</name>
    <dbReference type="NCBI Taxonomy" id="1389203"/>
    <lineage>
        <taxon>Eukaryota</taxon>
        <taxon>Fungi</taxon>
        <taxon>Dikarya</taxon>
        <taxon>Basidiomycota</taxon>
        <taxon>Pucciniomycotina</taxon>
        <taxon>Pucciniomycetes</taxon>
        <taxon>Pucciniales</taxon>
        <taxon>Sphaerophragmiaceae</taxon>
        <taxon>Austropuccinia</taxon>
    </lineage>
</organism>
<gene>
    <name evidence="1" type="ORF">O181_074999</name>
</gene>
<reference evidence="1" key="1">
    <citation type="submission" date="2021-03" db="EMBL/GenBank/DDBJ databases">
        <title>Draft genome sequence of rust myrtle Austropuccinia psidii MF-1, a brazilian biotype.</title>
        <authorList>
            <person name="Quecine M.C."/>
            <person name="Pachon D.M.R."/>
            <person name="Bonatelli M.L."/>
            <person name="Correr F.H."/>
            <person name="Franceschini L.M."/>
            <person name="Leite T.F."/>
            <person name="Margarido G.R.A."/>
            <person name="Almeida C.A."/>
            <person name="Ferrarezi J.A."/>
            <person name="Labate C.A."/>
        </authorList>
    </citation>
    <scope>NUCLEOTIDE SEQUENCE</scope>
    <source>
        <strain evidence="1">MF-1</strain>
    </source>
</reference>
<accession>A0A9Q3IE08</accession>
<sequence>MALCFSIFSPSRQAYTCDQSFAIPQNALPSQRNDRICQTLRPRATYTCNVRSCQPSAPSLPATCKSVNPPSPPVGFKLSEVSLRSYEVSLNQQNIKAVVDATYISGDVQRSLRINYDCPNRGFTKISCTNCKRRN</sequence>
<proteinExistence type="predicted"/>
<protein>
    <submittedName>
        <fullName evidence="1">Uncharacterized protein</fullName>
    </submittedName>
</protein>
<evidence type="ECO:0000313" key="2">
    <source>
        <dbReference type="Proteomes" id="UP000765509"/>
    </source>
</evidence>
<keyword evidence="2" id="KW-1185">Reference proteome</keyword>